<dbReference type="AlphaFoldDB" id="A0A291GHN0"/>
<dbReference type="KEGG" id="ceh:CEW89_19600"/>
<name>A0A291GHN0_9RHOB</name>
<keyword evidence="1" id="KW-0812">Transmembrane</keyword>
<proteinExistence type="predicted"/>
<dbReference type="STRING" id="1758178.GCA_001550095_00879"/>
<dbReference type="GO" id="GO:0070573">
    <property type="term" value="F:metallodipeptidase activity"/>
    <property type="evidence" value="ECO:0007669"/>
    <property type="project" value="InterPro"/>
</dbReference>
<dbReference type="InterPro" id="IPR032466">
    <property type="entry name" value="Metal_Hydrolase"/>
</dbReference>
<dbReference type="Gene3D" id="3.20.20.140">
    <property type="entry name" value="Metal-dependent hydrolases"/>
    <property type="match status" value="1"/>
</dbReference>
<dbReference type="EMBL" id="CP022196">
    <property type="protein sequence ID" value="ATG49580.1"/>
    <property type="molecule type" value="Genomic_DNA"/>
</dbReference>
<dbReference type="PANTHER" id="PTHR10443">
    <property type="entry name" value="MICROSOMAL DIPEPTIDASE"/>
    <property type="match status" value="1"/>
</dbReference>
<dbReference type="RefSeq" id="WP_096807037.1">
    <property type="nucleotide sequence ID" value="NZ_CP022196.1"/>
</dbReference>
<keyword evidence="1" id="KW-1133">Transmembrane helix</keyword>
<dbReference type="OrthoDB" id="9804920at2"/>
<dbReference type="CDD" id="cd01301">
    <property type="entry name" value="rDP_like"/>
    <property type="match status" value="1"/>
</dbReference>
<dbReference type="Proteomes" id="UP000217935">
    <property type="component" value="Chromosome"/>
</dbReference>
<evidence type="ECO:0000256" key="1">
    <source>
        <dbReference type="SAM" id="Phobius"/>
    </source>
</evidence>
<evidence type="ECO:0000313" key="3">
    <source>
        <dbReference type="Proteomes" id="UP000217935"/>
    </source>
</evidence>
<protein>
    <submittedName>
        <fullName evidence="2">Peptidase M19</fullName>
    </submittedName>
</protein>
<dbReference type="PANTHER" id="PTHR10443:SF12">
    <property type="entry name" value="DIPEPTIDASE"/>
    <property type="match status" value="1"/>
</dbReference>
<dbReference type="GO" id="GO:0006508">
    <property type="term" value="P:proteolysis"/>
    <property type="evidence" value="ECO:0007669"/>
    <property type="project" value="InterPro"/>
</dbReference>
<feature type="transmembrane region" description="Helical" evidence="1">
    <location>
        <begin position="7"/>
        <end position="28"/>
    </location>
</feature>
<evidence type="ECO:0000313" key="2">
    <source>
        <dbReference type="EMBL" id="ATG49580.1"/>
    </source>
</evidence>
<dbReference type="SUPFAM" id="SSF51556">
    <property type="entry name" value="Metallo-dependent hydrolases"/>
    <property type="match status" value="1"/>
</dbReference>
<sequence>MLKWIGRLIAVMLVIAAVVFFSIGPGIVEKGQNGYVAHAPYPISPEAQALHDRLVIGDLHADSLLWNRNLLERSDRGHVDFPRLREGNVAVQVFTAVTKSPAGQNYEENSAEARDNITLLSIVELWPVKSWSDLTERGLYMAKRMQRYEDKAPDQVRIIRTKADLDAVLAARAAGQPLTGALLGSEGGHILEGDLANLDRLYAAGYRLMGLTHFFDNALGGSLHGEDNSGLTDFGRAVVEAMVDKHMVIDLAHASPRMAREVIAMTDQPLILSHTGIHSHCEVKRNFEDDLMREIAATGGVIGIGYWEDVTCDASPAGVAKTIKAAIDLVGADHVALGSDYDGSVTVEFDTSELAALTQALMDEGLSETEIAGVMGGNMVRVLGEVLPQ</sequence>
<dbReference type="Pfam" id="PF01244">
    <property type="entry name" value="Peptidase_M19"/>
    <property type="match status" value="1"/>
</dbReference>
<accession>A0A291GHN0</accession>
<organism evidence="2 3">
    <name type="scientific">Celeribacter ethanolicus</name>
    <dbReference type="NCBI Taxonomy" id="1758178"/>
    <lineage>
        <taxon>Bacteria</taxon>
        <taxon>Pseudomonadati</taxon>
        <taxon>Pseudomonadota</taxon>
        <taxon>Alphaproteobacteria</taxon>
        <taxon>Rhodobacterales</taxon>
        <taxon>Roseobacteraceae</taxon>
        <taxon>Celeribacter</taxon>
    </lineage>
</organism>
<reference evidence="2 3" key="1">
    <citation type="submission" date="2017-06" db="EMBL/GenBank/DDBJ databases">
        <title>Celeribacter sp. TSPH2 complete genome sequence.</title>
        <authorList>
            <person name="Woo J.-H."/>
            <person name="Kim H.-S."/>
        </authorList>
    </citation>
    <scope>NUCLEOTIDE SEQUENCE [LARGE SCALE GENOMIC DNA]</scope>
    <source>
        <strain evidence="2 3">TSPH2</strain>
    </source>
</reference>
<gene>
    <name evidence="2" type="ORF">CEW89_19600</name>
</gene>
<keyword evidence="3" id="KW-1185">Reference proteome</keyword>
<dbReference type="PROSITE" id="PS51365">
    <property type="entry name" value="RENAL_DIPEPTIDASE_2"/>
    <property type="match status" value="1"/>
</dbReference>
<dbReference type="InterPro" id="IPR008257">
    <property type="entry name" value="Pept_M19"/>
</dbReference>
<keyword evidence="1" id="KW-0472">Membrane</keyword>